<dbReference type="CDD" id="cd00130">
    <property type="entry name" value="PAS"/>
    <property type="match status" value="2"/>
</dbReference>
<dbReference type="PROSITE" id="PS50112">
    <property type="entry name" value="PAS"/>
    <property type="match status" value="2"/>
</dbReference>
<feature type="domain" description="PAC" evidence="10">
    <location>
        <begin position="87"/>
        <end position="137"/>
    </location>
</feature>
<keyword evidence="12" id="KW-1185">Reference proteome</keyword>
<evidence type="ECO:0000256" key="1">
    <source>
        <dbReference type="ARBA" id="ARBA00000085"/>
    </source>
</evidence>
<keyword evidence="5 11" id="KW-0808">Transferase</keyword>
<dbReference type="SUPFAM" id="SSF55874">
    <property type="entry name" value="ATPase domain of HSP90 chaperone/DNA topoisomerase II/histidine kinase"/>
    <property type="match status" value="1"/>
</dbReference>
<evidence type="ECO:0000256" key="6">
    <source>
        <dbReference type="ARBA" id="ARBA00022777"/>
    </source>
</evidence>
<evidence type="ECO:0000313" key="12">
    <source>
        <dbReference type="Proteomes" id="UP001168537"/>
    </source>
</evidence>
<dbReference type="InterPro" id="IPR036097">
    <property type="entry name" value="HisK_dim/P_sf"/>
</dbReference>
<dbReference type="Pfam" id="PF13426">
    <property type="entry name" value="PAS_9"/>
    <property type="match status" value="1"/>
</dbReference>
<gene>
    <name evidence="11" type="ORF">QWY29_15545</name>
</gene>
<dbReference type="SMART" id="SM00091">
    <property type="entry name" value="PAS"/>
    <property type="match status" value="2"/>
</dbReference>
<dbReference type="InterPro" id="IPR003594">
    <property type="entry name" value="HATPase_dom"/>
</dbReference>
<organism evidence="11 12">
    <name type="scientific">Nocardioides abyssi</name>
    <dbReference type="NCBI Taxonomy" id="3058370"/>
    <lineage>
        <taxon>Bacteria</taxon>
        <taxon>Bacillati</taxon>
        <taxon>Actinomycetota</taxon>
        <taxon>Actinomycetes</taxon>
        <taxon>Propionibacteriales</taxon>
        <taxon>Nocardioidaceae</taxon>
        <taxon>Nocardioides</taxon>
    </lineage>
</organism>
<evidence type="ECO:0000256" key="4">
    <source>
        <dbReference type="ARBA" id="ARBA00022553"/>
    </source>
</evidence>
<dbReference type="InterPro" id="IPR013767">
    <property type="entry name" value="PAS_fold"/>
</dbReference>
<evidence type="ECO:0000256" key="3">
    <source>
        <dbReference type="ARBA" id="ARBA00012438"/>
    </source>
</evidence>
<dbReference type="InterPro" id="IPR035965">
    <property type="entry name" value="PAS-like_dom_sf"/>
</dbReference>
<dbReference type="PROSITE" id="PS50109">
    <property type="entry name" value="HIS_KIN"/>
    <property type="match status" value="1"/>
</dbReference>
<dbReference type="InterPro" id="IPR036890">
    <property type="entry name" value="HATPase_C_sf"/>
</dbReference>
<feature type="domain" description="PAC" evidence="10">
    <location>
        <begin position="208"/>
        <end position="258"/>
    </location>
</feature>
<dbReference type="PRINTS" id="PR00344">
    <property type="entry name" value="BCTRLSENSOR"/>
</dbReference>
<feature type="domain" description="PAS" evidence="9">
    <location>
        <begin position="11"/>
        <end position="56"/>
    </location>
</feature>
<evidence type="ECO:0000256" key="5">
    <source>
        <dbReference type="ARBA" id="ARBA00022679"/>
    </source>
</evidence>
<comment type="subcellular location">
    <subcellularLocation>
        <location evidence="2">Cell membrane</location>
    </subcellularLocation>
</comment>
<dbReference type="SMART" id="SM00387">
    <property type="entry name" value="HATPase_c"/>
    <property type="match status" value="1"/>
</dbReference>
<keyword evidence="4" id="KW-0597">Phosphoprotein</keyword>
<evidence type="ECO:0000256" key="2">
    <source>
        <dbReference type="ARBA" id="ARBA00004236"/>
    </source>
</evidence>
<dbReference type="InterPro" id="IPR005467">
    <property type="entry name" value="His_kinase_dom"/>
</dbReference>
<dbReference type="InterPro" id="IPR000014">
    <property type="entry name" value="PAS"/>
</dbReference>
<dbReference type="SUPFAM" id="SSF55785">
    <property type="entry name" value="PYP-like sensor domain (PAS domain)"/>
    <property type="match status" value="2"/>
</dbReference>
<dbReference type="Pfam" id="PF00989">
    <property type="entry name" value="PAS"/>
    <property type="match status" value="1"/>
</dbReference>
<dbReference type="NCBIfam" id="TIGR00229">
    <property type="entry name" value="sensory_box"/>
    <property type="match status" value="2"/>
</dbReference>
<dbReference type="Proteomes" id="UP001168537">
    <property type="component" value="Unassembled WGS sequence"/>
</dbReference>
<dbReference type="Pfam" id="PF00512">
    <property type="entry name" value="HisKA"/>
    <property type="match status" value="1"/>
</dbReference>
<dbReference type="PANTHER" id="PTHR43047">
    <property type="entry name" value="TWO-COMPONENT HISTIDINE PROTEIN KINASE"/>
    <property type="match status" value="1"/>
</dbReference>
<dbReference type="CDD" id="cd00075">
    <property type="entry name" value="HATPase"/>
    <property type="match status" value="1"/>
</dbReference>
<reference evidence="11" key="1">
    <citation type="submission" date="2023-06" db="EMBL/GenBank/DDBJ databases">
        <title>Draft genome sequence of Nocardioides sp. SOB72.</title>
        <authorList>
            <person name="Zhang G."/>
        </authorList>
    </citation>
    <scope>NUCLEOTIDE SEQUENCE</scope>
    <source>
        <strain evidence="11">SOB72</strain>
    </source>
</reference>
<dbReference type="Pfam" id="PF02518">
    <property type="entry name" value="HATPase_c"/>
    <property type="match status" value="1"/>
</dbReference>
<dbReference type="PROSITE" id="PS50113">
    <property type="entry name" value="PAC"/>
    <property type="match status" value="2"/>
</dbReference>
<proteinExistence type="predicted"/>
<dbReference type="EMBL" id="JAUHJR010000007">
    <property type="protein sequence ID" value="MDN4162782.1"/>
    <property type="molecule type" value="Genomic_DNA"/>
</dbReference>
<evidence type="ECO:0000259" key="9">
    <source>
        <dbReference type="PROSITE" id="PS50112"/>
    </source>
</evidence>
<accession>A0ABT8EXC7</accession>
<dbReference type="InterPro" id="IPR004358">
    <property type="entry name" value="Sig_transdc_His_kin-like_C"/>
</dbReference>
<comment type="caution">
    <text evidence="11">The sequence shown here is derived from an EMBL/GenBank/DDBJ whole genome shotgun (WGS) entry which is preliminary data.</text>
</comment>
<keyword evidence="6 11" id="KW-0418">Kinase</keyword>
<dbReference type="InterPro" id="IPR003661">
    <property type="entry name" value="HisK_dim/P_dom"/>
</dbReference>
<dbReference type="SMART" id="SM00086">
    <property type="entry name" value="PAC"/>
    <property type="match status" value="2"/>
</dbReference>
<dbReference type="GO" id="GO:0004673">
    <property type="term" value="F:protein histidine kinase activity"/>
    <property type="evidence" value="ECO:0007669"/>
    <property type="project" value="UniProtKB-EC"/>
</dbReference>
<dbReference type="EC" id="2.7.13.3" evidence="3"/>
<protein>
    <recommendedName>
        <fullName evidence="3">histidine kinase</fullName>
        <ecNumber evidence="3">2.7.13.3</ecNumber>
    </recommendedName>
</protein>
<dbReference type="InterPro" id="IPR001610">
    <property type="entry name" value="PAC"/>
</dbReference>
<sequence length="487" mass="52239">MDAGEASGPGDPRLFAGVFEASPDAIVVTDEQGSVVAANSRCQVVFGLTPAELVGRPVETLVPAAARGAHPGRRQGFTRTHGQRPMGLLQLAAVRADGSEFPAEISLARIDVDGTVYVCATVRDVTERRRTERQFRELIEAAPDPTVIVDGAGVVVMTNRQVDRVFGYEPGALVGSPVERLVPERLRDRHVGLRRGYAAAPGVRGMGQGSELHAVRRDGTEFPVEISLSPIETDDGTLVAAAVRDVSERRRIQETADRIREEFLATVSHELRTPLTSIVGYAELLGDLTDEQLGPQARRMLEVIDRNARRELRLVNDLLTLAQLQEEQLQVVREPVELGEVVRAAVEDARLTTRRRGVRVVVDPRAEDLLVLGDAGRLAQVVGNLLGNAVKFTPPGGSVVLALDRTADGQVELRVEDTGSGMTADVVDQVFDRLYRAPSAVRDQVPGAGLGLPIARAIVEAHGGTISLDSEPGVGTTVVVRLAAAAR</sequence>
<dbReference type="CDD" id="cd00082">
    <property type="entry name" value="HisKA"/>
    <property type="match status" value="1"/>
</dbReference>
<dbReference type="RefSeq" id="WP_300961925.1">
    <property type="nucleotide sequence ID" value="NZ_JAUHJR010000007.1"/>
</dbReference>
<dbReference type="Gene3D" id="1.10.287.130">
    <property type="match status" value="1"/>
</dbReference>
<evidence type="ECO:0000259" key="10">
    <source>
        <dbReference type="PROSITE" id="PS50113"/>
    </source>
</evidence>
<dbReference type="SMART" id="SM00388">
    <property type="entry name" value="HisKA"/>
    <property type="match status" value="1"/>
</dbReference>
<feature type="domain" description="PAS" evidence="9">
    <location>
        <begin position="131"/>
        <end position="184"/>
    </location>
</feature>
<keyword evidence="7" id="KW-0902">Two-component regulatory system</keyword>
<evidence type="ECO:0000313" key="11">
    <source>
        <dbReference type="EMBL" id="MDN4162782.1"/>
    </source>
</evidence>
<comment type="catalytic activity">
    <reaction evidence="1">
        <text>ATP + protein L-histidine = ADP + protein N-phospho-L-histidine.</text>
        <dbReference type="EC" id="2.7.13.3"/>
    </reaction>
</comment>
<dbReference type="PANTHER" id="PTHR43047:SF72">
    <property type="entry name" value="OSMOSENSING HISTIDINE PROTEIN KINASE SLN1"/>
    <property type="match status" value="1"/>
</dbReference>
<evidence type="ECO:0000259" key="8">
    <source>
        <dbReference type="PROSITE" id="PS50109"/>
    </source>
</evidence>
<feature type="domain" description="Histidine kinase" evidence="8">
    <location>
        <begin position="266"/>
        <end position="486"/>
    </location>
</feature>
<evidence type="ECO:0000256" key="7">
    <source>
        <dbReference type="ARBA" id="ARBA00023012"/>
    </source>
</evidence>
<dbReference type="SUPFAM" id="SSF47384">
    <property type="entry name" value="Homodimeric domain of signal transducing histidine kinase"/>
    <property type="match status" value="1"/>
</dbReference>
<dbReference type="Gene3D" id="3.30.565.10">
    <property type="entry name" value="Histidine kinase-like ATPase, C-terminal domain"/>
    <property type="match status" value="1"/>
</dbReference>
<name>A0ABT8EXC7_9ACTN</name>
<dbReference type="InterPro" id="IPR000700">
    <property type="entry name" value="PAS-assoc_C"/>
</dbReference>
<dbReference type="Gene3D" id="3.30.450.20">
    <property type="entry name" value="PAS domain"/>
    <property type="match status" value="2"/>
</dbReference>